<accession>A0A9E7JGL5</accession>
<keyword evidence="3" id="KW-1185">Reference proteome</keyword>
<keyword evidence="1" id="KW-0812">Transmembrane</keyword>
<evidence type="ECO:0000313" key="3">
    <source>
        <dbReference type="Proteomes" id="UP001055439"/>
    </source>
</evidence>
<keyword evidence="1" id="KW-1133">Transmembrane helix</keyword>
<name>A0A9E7JGL5_9LILI</name>
<evidence type="ECO:0000256" key="1">
    <source>
        <dbReference type="SAM" id="Phobius"/>
    </source>
</evidence>
<gene>
    <name evidence="2" type="ORF">MUK42_06729</name>
</gene>
<sequence length="38" mass="4202">MIRSSTSSLIAATSSTWITLMLLAYLSCYLPCLSYQPD</sequence>
<proteinExistence type="predicted"/>
<keyword evidence="1" id="KW-0472">Membrane</keyword>
<dbReference type="AlphaFoldDB" id="A0A9E7JGL5"/>
<protein>
    <submittedName>
        <fullName evidence="2">Uncharacterized protein</fullName>
    </submittedName>
</protein>
<feature type="transmembrane region" description="Helical" evidence="1">
    <location>
        <begin position="7"/>
        <end position="26"/>
    </location>
</feature>
<organism evidence="2 3">
    <name type="scientific">Musa troglodytarum</name>
    <name type="common">fe'i banana</name>
    <dbReference type="NCBI Taxonomy" id="320322"/>
    <lineage>
        <taxon>Eukaryota</taxon>
        <taxon>Viridiplantae</taxon>
        <taxon>Streptophyta</taxon>
        <taxon>Embryophyta</taxon>
        <taxon>Tracheophyta</taxon>
        <taxon>Spermatophyta</taxon>
        <taxon>Magnoliopsida</taxon>
        <taxon>Liliopsida</taxon>
        <taxon>Zingiberales</taxon>
        <taxon>Musaceae</taxon>
        <taxon>Musa</taxon>
    </lineage>
</organism>
<evidence type="ECO:0000313" key="2">
    <source>
        <dbReference type="EMBL" id="URD80131.1"/>
    </source>
</evidence>
<reference evidence="2" key="1">
    <citation type="submission" date="2022-05" db="EMBL/GenBank/DDBJ databases">
        <title>The Musa troglodytarum L. genome provides insights into the mechanism of non-climacteric behaviour and enrichment of carotenoids.</title>
        <authorList>
            <person name="Wang J."/>
        </authorList>
    </citation>
    <scope>NUCLEOTIDE SEQUENCE</scope>
    <source>
        <tissue evidence="2">Leaf</tissue>
    </source>
</reference>
<dbReference type="EMBL" id="CP097503">
    <property type="protein sequence ID" value="URD80131.1"/>
    <property type="molecule type" value="Genomic_DNA"/>
</dbReference>
<dbReference type="Proteomes" id="UP001055439">
    <property type="component" value="Chromosome 10"/>
</dbReference>